<name>A0A0A1YK71_9PSED</name>
<protein>
    <submittedName>
        <fullName evidence="3">Isochorismatase</fullName>
    </submittedName>
</protein>
<keyword evidence="1" id="KW-0378">Hydrolase</keyword>
<dbReference type="Proteomes" id="UP000030063">
    <property type="component" value="Unassembled WGS sequence"/>
</dbReference>
<dbReference type="STRING" id="1395571.TMS3_0113625"/>
<evidence type="ECO:0000256" key="1">
    <source>
        <dbReference type="ARBA" id="ARBA00022801"/>
    </source>
</evidence>
<reference evidence="3 4" key="1">
    <citation type="journal article" date="2014" name="Genome Announc.">
        <title>Draft Genome Sequence of Petroleum Oil-Degrading Marine Bacterium Pseudomonas taeanensis Strain MS-3, Isolated from a Crude Oil-Contaminated Seashore.</title>
        <authorList>
            <person name="Lee S.Y."/>
            <person name="Kim S.H."/>
            <person name="Lee D.G."/>
            <person name="Shin S."/>
            <person name="Yun S.H."/>
            <person name="Choi C.W."/>
            <person name="Chung Y.H."/>
            <person name="Choi J.S."/>
            <person name="Kahng H.Y."/>
            <person name="Kim S.I."/>
        </authorList>
    </citation>
    <scope>NUCLEOTIDE SEQUENCE [LARGE SCALE GENOMIC DNA]</scope>
    <source>
        <strain evidence="3 4">MS-3</strain>
    </source>
</reference>
<dbReference type="InterPro" id="IPR050272">
    <property type="entry name" value="Isochorismatase-like_hydrls"/>
</dbReference>
<keyword evidence="4" id="KW-1185">Reference proteome</keyword>
<dbReference type="CDD" id="cd01014">
    <property type="entry name" value="nicotinamidase_related"/>
    <property type="match status" value="1"/>
</dbReference>
<evidence type="ECO:0000313" key="3">
    <source>
        <dbReference type="EMBL" id="KFX69461.1"/>
    </source>
</evidence>
<sequence>MNQQPKRALIVIDVQNEYVSGNLRIEYPNIELSLANIAKAMDAAHAANIPVVVVQHFAAADSPLFARGSQAAELHPLVAERPRDHLIQKAMASAFVGTDLGQWLREREIDTLSVVGYMTQHCDDSTVRQAHHEGWQVELLHDATGSPPYLNSLGSATAEEIHRVFSIVMHTGFAAVLGTDEWLAALQSGEVPQADNIYLSNQRAVRER</sequence>
<comment type="caution">
    <text evidence="3">The sequence shown here is derived from an EMBL/GenBank/DDBJ whole genome shotgun (WGS) entry which is preliminary data.</text>
</comment>
<evidence type="ECO:0000259" key="2">
    <source>
        <dbReference type="Pfam" id="PF00857"/>
    </source>
</evidence>
<accession>A0A0A1YK71</accession>
<dbReference type="PANTHER" id="PTHR43540:SF6">
    <property type="entry name" value="ISOCHORISMATASE-LIKE DOMAIN-CONTAINING PROTEIN"/>
    <property type="match status" value="1"/>
</dbReference>
<dbReference type="Gene3D" id="3.40.50.850">
    <property type="entry name" value="Isochorismatase-like"/>
    <property type="match status" value="1"/>
</dbReference>
<dbReference type="InterPro" id="IPR000868">
    <property type="entry name" value="Isochorismatase-like_dom"/>
</dbReference>
<organism evidence="3 4">
    <name type="scientific">Pseudomonas taeanensis MS-3</name>
    <dbReference type="NCBI Taxonomy" id="1395571"/>
    <lineage>
        <taxon>Bacteria</taxon>
        <taxon>Pseudomonadati</taxon>
        <taxon>Pseudomonadota</taxon>
        <taxon>Gammaproteobacteria</taxon>
        <taxon>Pseudomonadales</taxon>
        <taxon>Pseudomonadaceae</taxon>
        <taxon>Pseudomonas</taxon>
    </lineage>
</organism>
<dbReference type="EMBL" id="AWSQ01000003">
    <property type="protein sequence ID" value="KFX69461.1"/>
    <property type="molecule type" value="Genomic_DNA"/>
</dbReference>
<proteinExistence type="predicted"/>
<dbReference type="RefSeq" id="WP_025165767.1">
    <property type="nucleotide sequence ID" value="NZ_AWSQ01000003.1"/>
</dbReference>
<evidence type="ECO:0000313" key="4">
    <source>
        <dbReference type="Proteomes" id="UP000030063"/>
    </source>
</evidence>
<dbReference type="GO" id="GO:0016787">
    <property type="term" value="F:hydrolase activity"/>
    <property type="evidence" value="ECO:0007669"/>
    <property type="project" value="UniProtKB-KW"/>
</dbReference>
<dbReference type="PANTHER" id="PTHR43540">
    <property type="entry name" value="PEROXYUREIDOACRYLATE/UREIDOACRYLATE AMIDOHYDROLASE-RELATED"/>
    <property type="match status" value="1"/>
</dbReference>
<dbReference type="Pfam" id="PF00857">
    <property type="entry name" value="Isochorismatase"/>
    <property type="match status" value="1"/>
</dbReference>
<feature type="domain" description="Isochorismatase-like" evidence="2">
    <location>
        <begin position="8"/>
        <end position="148"/>
    </location>
</feature>
<dbReference type="AlphaFoldDB" id="A0A0A1YK71"/>
<dbReference type="SUPFAM" id="SSF52499">
    <property type="entry name" value="Isochorismatase-like hydrolases"/>
    <property type="match status" value="1"/>
</dbReference>
<dbReference type="eggNOG" id="COG1335">
    <property type="taxonomic scope" value="Bacteria"/>
</dbReference>
<gene>
    <name evidence="3" type="ORF">TMS3_0113625</name>
</gene>
<dbReference type="InterPro" id="IPR036380">
    <property type="entry name" value="Isochorismatase-like_sf"/>
</dbReference>
<dbReference type="OrthoDB" id="1157330at2"/>